<dbReference type="CDD" id="cd03181">
    <property type="entry name" value="GST_C_EF1Bgamma_like"/>
    <property type="match status" value="1"/>
</dbReference>
<dbReference type="Pfam" id="PF02798">
    <property type="entry name" value="GST_N"/>
    <property type="match status" value="1"/>
</dbReference>
<name>A0AAJ0D5K9_9PEZI</name>
<dbReference type="GO" id="GO:0005737">
    <property type="term" value="C:cytoplasm"/>
    <property type="evidence" value="ECO:0007669"/>
    <property type="project" value="TreeGrafter"/>
</dbReference>
<dbReference type="Gene3D" id="3.40.30.10">
    <property type="entry name" value="Glutaredoxin"/>
    <property type="match status" value="1"/>
</dbReference>
<dbReference type="SUPFAM" id="SSF47616">
    <property type="entry name" value="GST C-terminal domain-like"/>
    <property type="match status" value="1"/>
</dbReference>
<gene>
    <name evidence="5" type="primary">TEF4_2</name>
    <name evidence="5" type="ORF">LTR09_012156</name>
</gene>
<comment type="caution">
    <text evidence="5">The sequence shown here is derived from an EMBL/GenBank/DDBJ whole genome shotgun (WGS) entry which is preliminary data.</text>
</comment>
<keyword evidence="5" id="KW-0251">Elongation factor</keyword>
<evidence type="ECO:0000259" key="3">
    <source>
        <dbReference type="PROSITE" id="PS50404"/>
    </source>
</evidence>
<dbReference type="InterPro" id="IPR040079">
    <property type="entry name" value="Glutathione_S-Trfase"/>
</dbReference>
<dbReference type="Pfam" id="PF00043">
    <property type="entry name" value="GST_C"/>
    <property type="match status" value="1"/>
</dbReference>
<evidence type="ECO:0000259" key="4">
    <source>
        <dbReference type="PROSITE" id="PS50405"/>
    </source>
</evidence>
<dbReference type="SUPFAM" id="SSF52833">
    <property type="entry name" value="Thioredoxin-like"/>
    <property type="match status" value="1"/>
</dbReference>
<reference evidence="5" key="1">
    <citation type="submission" date="2023-04" db="EMBL/GenBank/DDBJ databases">
        <title>Black Yeasts Isolated from many extreme environments.</title>
        <authorList>
            <person name="Coleine C."/>
            <person name="Stajich J.E."/>
            <person name="Selbmann L."/>
        </authorList>
    </citation>
    <scope>NUCLEOTIDE SEQUENCE</scope>
    <source>
        <strain evidence="5">CCFEE 5312</strain>
    </source>
</reference>
<dbReference type="Gene3D" id="1.20.1050.10">
    <property type="match status" value="1"/>
</dbReference>
<dbReference type="EMBL" id="JAWDJX010000098">
    <property type="protein sequence ID" value="KAK3046340.1"/>
    <property type="molecule type" value="Genomic_DNA"/>
</dbReference>
<dbReference type="InterPro" id="IPR036282">
    <property type="entry name" value="Glutathione-S-Trfase_C_sf"/>
</dbReference>
<dbReference type="InterPro" id="IPR036249">
    <property type="entry name" value="Thioredoxin-like_sf"/>
</dbReference>
<dbReference type="AlphaFoldDB" id="A0AAJ0D5K9"/>
<dbReference type="InterPro" id="IPR004046">
    <property type="entry name" value="GST_C"/>
</dbReference>
<dbReference type="GO" id="GO:0005634">
    <property type="term" value="C:nucleus"/>
    <property type="evidence" value="ECO:0007669"/>
    <property type="project" value="TreeGrafter"/>
</dbReference>
<keyword evidence="5" id="KW-0648">Protein biosynthesis</keyword>
<dbReference type="PROSITE" id="PS50404">
    <property type="entry name" value="GST_NTER"/>
    <property type="match status" value="1"/>
</dbReference>
<evidence type="ECO:0000313" key="6">
    <source>
        <dbReference type="Proteomes" id="UP001271007"/>
    </source>
</evidence>
<accession>A0AAJ0D5K9</accession>
<dbReference type="SFLD" id="SFLDG00358">
    <property type="entry name" value="Main_(cytGST)"/>
    <property type="match status" value="1"/>
</dbReference>
<dbReference type="FunFam" id="3.40.30.10:FF:000142">
    <property type="entry name" value="Elongation factor 1 gamma"/>
    <property type="match status" value="1"/>
</dbReference>
<keyword evidence="6" id="KW-1185">Reference proteome</keyword>
<dbReference type="SFLD" id="SFLDS00019">
    <property type="entry name" value="Glutathione_Transferase_(cytos"/>
    <property type="match status" value="1"/>
</dbReference>
<feature type="domain" description="GST N-terminal" evidence="3">
    <location>
        <begin position="2"/>
        <end position="82"/>
    </location>
</feature>
<evidence type="ECO:0000256" key="2">
    <source>
        <dbReference type="RuleBase" id="RU003494"/>
    </source>
</evidence>
<dbReference type="InterPro" id="IPR050802">
    <property type="entry name" value="EF-GSTs"/>
</dbReference>
<evidence type="ECO:0000313" key="5">
    <source>
        <dbReference type="EMBL" id="KAK3046340.1"/>
    </source>
</evidence>
<dbReference type="InterPro" id="IPR004045">
    <property type="entry name" value="Glutathione_S-Trfase_N"/>
</dbReference>
<dbReference type="Proteomes" id="UP001271007">
    <property type="component" value="Unassembled WGS sequence"/>
</dbReference>
<organism evidence="5 6">
    <name type="scientific">Extremus antarcticus</name>
    <dbReference type="NCBI Taxonomy" id="702011"/>
    <lineage>
        <taxon>Eukaryota</taxon>
        <taxon>Fungi</taxon>
        <taxon>Dikarya</taxon>
        <taxon>Ascomycota</taxon>
        <taxon>Pezizomycotina</taxon>
        <taxon>Dothideomycetes</taxon>
        <taxon>Dothideomycetidae</taxon>
        <taxon>Mycosphaerellales</taxon>
        <taxon>Extremaceae</taxon>
        <taxon>Extremus</taxon>
    </lineage>
</organism>
<protein>
    <submittedName>
        <fullName evidence="5">Elongation factor EF-1 gamma subunit</fullName>
    </submittedName>
</protein>
<sequence>MAMGTLYYNWFKPRSIAIRVLAKLLDLDLDFIHINGSEDAGAAYLALNPLGKIPTYVDQDGFVLTECTAVLTYIATQYQHKKSLLGANQQEYFKVQQWLSFANSELLVSMGGALYPIMKDFKTEIVCDADDCARMLLRELQVLDDHLAGRTYLVGESLTIADLLMNSFIGCGIQVFHQSWWDDYPNIARWFLPIYNLPENKAVAGELAKFEKEIPPALQGKKAQRALETAQVDELDSVMLRDEQPSAVLVSP</sequence>
<dbReference type="PROSITE" id="PS50405">
    <property type="entry name" value="GST_CTER"/>
    <property type="match status" value="1"/>
</dbReference>
<dbReference type="InterPro" id="IPR010987">
    <property type="entry name" value="Glutathione-S-Trfase_C-like"/>
</dbReference>
<proteinExistence type="inferred from homology"/>
<evidence type="ECO:0000256" key="1">
    <source>
        <dbReference type="ARBA" id="ARBA00007409"/>
    </source>
</evidence>
<comment type="similarity">
    <text evidence="1 2">Belongs to the GST superfamily.</text>
</comment>
<dbReference type="CDD" id="cd00570">
    <property type="entry name" value="GST_N_family"/>
    <property type="match status" value="1"/>
</dbReference>
<dbReference type="PANTHER" id="PTHR43986">
    <property type="entry name" value="ELONGATION FACTOR 1-GAMMA"/>
    <property type="match status" value="1"/>
</dbReference>
<feature type="domain" description="GST C-terminal" evidence="4">
    <location>
        <begin position="88"/>
        <end position="216"/>
    </location>
</feature>
<dbReference type="PANTHER" id="PTHR43986:SF1">
    <property type="entry name" value="ELONGATION FACTOR 1-GAMMA"/>
    <property type="match status" value="1"/>
</dbReference>
<dbReference type="GO" id="GO:0003746">
    <property type="term" value="F:translation elongation factor activity"/>
    <property type="evidence" value="ECO:0007669"/>
    <property type="project" value="UniProtKB-KW"/>
</dbReference>